<accession>A0ABR1RNF7</accession>
<name>A0ABR1RNF7_9PEZI</name>
<keyword evidence="1" id="KW-0677">Repeat</keyword>
<feature type="repeat" description="ANK" evidence="3">
    <location>
        <begin position="298"/>
        <end position="328"/>
    </location>
</feature>
<gene>
    <name evidence="5" type="ORF">PG991_008656</name>
</gene>
<evidence type="ECO:0000256" key="3">
    <source>
        <dbReference type="PROSITE-ProRule" id="PRU00023"/>
    </source>
</evidence>
<sequence>MLCASCGFPTSTEESSSAREKESAANRRREQNRRAQQRFRRDTTDFFPLRFDVAEKHRQRKSVPEQDNSNAQPNSNSDVPDEGSPRTTGALTPPSTMYPSRRPSSIGQDEENRPDAVIDWDLFLDPNESSGFGLGKGSMDDFWTTALKDTASLGDATTVAVPPSVAEECRGHHPHTTTNPSDPVKNTDHGGKAQGGQTVLHRAVQTGNSKVVRLLLEHNAECNSKDHLGLTPLLYAIVGGHEDVVELLLSHGAGIGHVDNAHGSALHWAVMHDRPRILKRLLKACVGDLSLLNRQNKDGETPLSVSVSAGSEVAVKLLLESGATVNVE</sequence>
<feature type="repeat" description="ANK" evidence="3">
    <location>
        <begin position="228"/>
        <end position="260"/>
    </location>
</feature>
<evidence type="ECO:0000313" key="5">
    <source>
        <dbReference type="EMBL" id="KAK8015768.1"/>
    </source>
</evidence>
<dbReference type="PANTHER" id="PTHR24171:SF8">
    <property type="entry name" value="BRCA1-ASSOCIATED RING DOMAIN PROTEIN 1"/>
    <property type="match status" value="1"/>
</dbReference>
<dbReference type="Pfam" id="PF12796">
    <property type="entry name" value="Ank_2"/>
    <property type="match status" value="2"/>
</dbReference>
<proteinExistence type="predicted"/>
<dbReference type="CDD" id="cd14688">
    <property type="entry name" value="bZIP_YAP"/>
    <property type="match status" value="1"/>
</dbReference>
<dbReference type="Gene3D" id="1.25.40.20">
    <property type="entry name" value="Ankyrin repeat-containing domain"/>
    <property type="match status" value="1"/>
</dbReference>
<dbReference type="PRINTS" id="PR01415">
    <property type="entry name" value="ANKYRIN"/>
</dbReference>
<dbReference type="Proteomes" id="UP001396898">
    <property type="component" value="Unassembled WGS sequence"/>
</dbReference>
<organism evidence="5 6">
    <name type="scientific">Apiospora marii</name>
    <dbReference type="NCBI Taxonomy" id="335849"/>
    <lineage>
        <taxon>Eukaryota</taxon>
        <taxon>Fungi</taxon>
        <taxon>Dikarya</taxon>
        <taxon>Ascomycota</taxon>
        <taxon>Pezizomycotina</taxon>
        <taxon>Sordariomycetes</taxon>
        <taxon>Xylariomycetidae</taxon>
        <taxon>Amphisphaeriales</taxon>
        <taxon>Apiosporaceae</taxon>
        <taxon>Apiospora</taxon>
    </lineage>
</organism>
<dbReference type="PROSITE" id="PS50297">
    <property type="entry name" value="ANK_REP_REGION"/>
    <property type="match status" value="3"/>
</dbReference>
<feature type="compositionally biased region" description="Basic and acidic residues" evidence="4">
    <location>
        <begin position="16"/>
        <end position="44"/>
    </location>
</feature>
<dbReference type="PANTHER" id="PTHR24171">
    <property type="entry name" value="ANKYRIN REPEAT DOMAIN-CONTAINING PROTEIN 39-RELATED"/>
    <property type="match status" value="1"/>
</dbReference>
<dbReference type="InterPro" id="IPR036770">
    <property type="entry name" value="Ankyrin_rpt-contain_sf"/>
</dbReference>
<feature type="compositionally biased region" description="Polar residues" evidence="4">
    <location>
        <begin position="85"/>
        <end position="107"/>
    </location>
</feature>
<evidence type="ECO:0000256" key="2">
    <source>
        <dbReference type="ARBA" id="ARBA00023043"/>
    </source>
</evidence>
<feature type="compositionally biased region" description="Polar residues" evidence="4">
    <location>
        <begin position="65"/>
        <end position="78"/>
    </location>
</feature>
<dbReference type="InterPro" id="IPR002110">
    <property type="entry name" value="Ankyrin_rpt"/>
</dbReference>
<comment type="caution">
    <text evidence="5">The sequence shown here is derived from an EMBL/GenBank/DDBJ whole genome shotgun (WGS) entry which is preliminary data.</text>
</comment>
<evidence type="ECO:0000256" key="1">
    <source>
        <dbReference type="ARBA" id="ARBA00022737"/>
    </source>
</evidence>
<keyword evidence="6" id="KW-1185">Reference proteome</keyword>
<keyword evidence="2 3" id="KW-0040">ANK repeat</keyword>
<feature type="region of interest" description="Disordered" evidence="4">
    <location>
        <begin position="168"/>
        <end position="198"/>
    </location>
</feature>
<reference evidence="5 6" key="1">
    <citation type="submission" date="2023-01" db="EMBL/GenBank/DDBJ databases">
        <title>Analysis of 21 Apiospora genomes using comparative genomics revels a genus with tremendous synthesis potential of carbohydrate active enzymes and secondary metabolites.</title>
        <authorList>
            <person name="Sorensen T."/>
        </authorList>
    </citation>
    <scope>NUCLEOTIDE SEQUENCE [LARGE SCALE GENOMIC DNA]</scope>
    <source>
        <strain evidence="5 6">CBS 20057</strain>
    </source>
</reference>
<dbReference type="EMBL" id="JAQQWI010000012">
    <property type="protein sequence ID" value="KAK8015768.1"/>
    <property type="molecule type" value="Genomic_DNA"/>
</dbReference>
<dbReference type="SMART" id="SM00248">
    <property type="entry name" value="ANK"/>
    <property type="match status" value="4"/>
</dbReference>
<evidence type="ECO:0000313" key="6">
    <source>
        <dbReference type="Proteomes" id="UP001396898"/>
    </source>
</evidence>
<protein>
    <submittedName>
        <fullName evidence="5">Ankyrin</fullName>
    </submittedName>
</protein>
<dbReference type="SUPFAM" id="SSF48403">
    <property type="entry name" value="Ankyrin repeat"/>
    <property type="match status" value="1"/>
</dbReference>
<feature type="region of interest" description="Disordered" evidence="4">
    <location>
        <begin position="1"/>
        <end position="112"/>
    </location>
</feature>
<dbReference type="PROSITE" id="PS50088">
    <property type="entry name" value="ANK_REPEAT"/>
    <property type="match status" value="3"/>
</dbReference>
<evidence type="ECO:0000256" key="4">
    <source>
        <dbReference type="SAM" id="MobiDB-lite"/>
    </source>
</evidence>
<feature type="repeat" description="ANK" evidence="3">
    <location>
        <begin position="195"/>
        <end position="227"/>
    </location>
</feature>